<evidence type="ECO:0000313" key="3">
    <source>
        <dbReference type="EMBL" id="KAK9298437.1"/>
    </source>
</evidence>
<dbReference type="InterPro" id="IPR043535">
    <property type="entry name" value="TEDC1"/>
</dbReference>
<sequence>MSDIKSVLCLLCQHLNLSINVMMKPEYFRLAKFNSMAENVADAFWKALNILGYHAVKEKQIEPDFKQYDTLRTTKLYFAYLQYPAIEFYALSEKSKNNRPLLLAFAWLLGTQDILNIIIRINLSNSVLGRECSQLNSVENKETQYNVPETFSAQINNILYLNGKVNYNIKEISELISQKAKLVSRIHAASVNVSGLPHVSVSEAALIKRVSTTNKNALSNEDKKYIKELSTIASLLDVHMKWSKKKHIFFEWMVTVVQEHNKSEHQLENIDWNEVSKIISLLHCMTREKFEILSSQKETINCQDYEPKCISRLLRIQGNNTEIENWLSEISTELAKKTESLDNEKKKLSEKLEEILESIPHCVQVSFS</sequence>
<evidence type="ECO:0000313" key="4">
    <source>
        <dbReference type="Proteomes" id="UP001432146"/>
    </source>
</evidence>
<keyword evidence="1" id="KW-0175">Coiled coil</keyword>
<gene>
    <name evidence="3" type="ORF">QLX08_008228</name>
</gene>
<dbReference type="EMBL" id="JAWNGG020000174">
    <property type="protein sequence ID" value="KAK9298437.1"/>
    <property type="molecule type" value="Genomic_DNA"/>
</dbReference>
<feature type="domain" description="Tubulin epsilon and delta complex protein 1" evidence="2">
    <location>
        <begin position="82"/>
        <end position="258"/>
    </location>
</feature>
<organism evidence="3 4">
    <name type="scientific">Tetragonisca angustula</name>
    <dbReference type="NCBI Taxonomy" id="166442"/>
    <lineage>
        <taxon>Eukaryota</taxon>
        <taxon>Metazoa</taxon>
        <taxon>Ecdysozoa</taxon>
        <taxon>Arthropoda</taxon>
        <taxon>Hexapoda</taxon>
        <taxon>Insecta</taxon>
        <taxon>Pterygota</taxon>
        <taxon>Neoptera</taxon>
        <taxon>Endopterygota</taxon>
        <taxon>Hymenoptera</taxon>
        <taxon>Apocrita</taxon>
        <taxon>Aculeata</taxon>
        <taxon>Apoidea</taxon>
        <taxon>Anthophila</taxon>
        <taxon>Apidae</taxon>
        <taxon>Tetragonisca</taxon>
    </lineage>
</organism>
<name>A0AAW0ZN47_9HYME</name>
<proteinExistence type="predicted"/>
<keyword evidence="4" id="KW-1185">Reference proteome</keyword>
<dbReference type="Pfam" id="PF14970">
    <property type="entry name" value="TEDC1"/>
    <property type="match status" value="1"/>
</dbReference>
<dbReference type="AlphaFoldDB" id="A0AAW0ZN47"/>
<evidence type="ECO:0000256" key="1">
    <source>
        <dbReference type="SAM" id="Coils"/>
    </source>
</evidence>
<dbReference type="Proteomes" id="UP001432146">
    <property type="component" value="Unassembled WGS sequence"/>
</dbReference>
<feature type="coiled-coil region" evidence="1">
    <location>
        <begin position="327"/>
        <end position="358"/>
    </location>
</feature>
<dbReference type="PANTHER" id="PTHR35076:SF1">
    <property type="entry name" value="TUBULIN EPSILON AND DELTA COMPLEX PROTEIN 1"/>
    <property type="match status" value="1"/>
</dbReference>
<dbReference type="InterPro" id="IPR027996">
    <property type="entry name" value="TEDC1_dom"/>
</dbReference>
<evidence type="ECO:0000259" key="2">
    <source>
        <dbReference type="Pfam" id="PF14970"/>
    </source>
</evidence>
<reference evidence="3 4" key="1">
    <citation type="submission" date="2024-05" db="EMBL/GenBank/DDBJ databases">
        <title>The nuclear and mitochondrial genome assemblies of Tetragonisca angustula (Apidae: Meliponini), a tiny yet remarkable pollinator in the Neotropics.</title>
        <authorList>
            <person name="Ferrari R."/>
            <person name="Ricardo P.C."/>
            <person name="Dias F.C."/>
            <person name="Araujo N.S."/>
            <person name="Soares D.O."/>
            <person name="Zhou Q.-S."/>
            <person name="Zhu C.-D."/>
            <person name="Coutinho L."/>
            <person name="Airas M.C."/>
            <person name="Batista T.M."/>
        </authorList>
    </citation>
    <scope>NUCLEOTIDE SEQUENCE [LARGE SCALE GENOMIC DNA]</scope>
    <source>
        <strain evidence="3">ASF017062</strain>
        <tissue evidence="3">Abdomen</tissue>
    </source>
</reference>
<protein>
    <recommendedName>
        <fullName evidence="2">Tubulin epsilon and delta complex protein 1 domain-containing protein</fullName>
    </recommendedName>
</protein>
<accession>A0AAW0ZN47</accession>
<dbReference type="PANTHER" id="PTHR35076">
    <property type="entry name" value="TUBULIN EPSILON AND DELTA COMPLEX PROTEIN 1"/>
    <property type="match status" value="1"/>
</dbReference>
<comment type="caution">
    <text evidence="3">The sequence shown here is derived from an EMBL/GenBank/DDBJ whole genome shotgun (WGS) entry which is preliminary data.</text>
</comment>